<organism evidence="4 5">
    <name type="scientific">[Mycobacterium] manitobense</name>
    <dbReference type="NCBI Taxonomy" id="190147"/>
    <lineage>
        <taxon>Bacteria</taxon>
        <taxon>Bacillati</taxon>
        <taxon>Actinomycetota</taxon>
        <taxon>Actinomycetes</taxon>
        <taxon>Mycobacteriales</taxon>
        <taxon>Mycobacteriaceae</taxon>
        <taxon>Mycolicibacterium</taxon>
    </lineage>
</organism>
<dbReference type="InterPro" id="IPR011251">
    <property type="entry name" value="Luciferase-like_dom"/>
</dbReference>
<evidence type="ECO:0000313" key="4">
    <source>
        <dbReference type="EMBL" id="MCV7170838.1"/>
    </source>
</evidence>
<dbReference type="PANTHER" id="PTHR30137">
    <property type="entry name" value="LUCIFERASE-LIKE MONOOXYGENASE"/>
    <property type="match status" value="1"/>
</dbReference>
<reference evidence="4" key="1">
    <citation type="submission" date="2020-07" db="EMBL/GenBank/DDBJ databases">
        <authorList>
            <person name="Pettersson B.M.F."/>
            <person name="Behra P.R.K."/>
            <person name="Ramesh M."/>
            <person name="Das S."/>
            <person name="Dasgupta S."/>
            <person name="Kirsebom L.A."/>
        </authorList>
    </citation>
    <scope>NUCLEOTIDE SEQUENCE</scope>
    <source>
        <strain evidence="4">DSM 44615</strain>
    </source>
</reference>
<keyword evidence="2" id="KW-0503">Monooxygenase</keyword>
<dbReference type="Proteomes" id="UP001140293">
    <property type="component" value="Unassembled WGS sequence"/>
</dbReference>
<evidence type="ECO:0000256" key="1">
    <source>
        <dbReference type="ARBA" id="ARBA00023002"/>
    </source>
</evidence>
<name>A0A9X3BUL4_9MYCO</name>
<accession>A0A9X3BUL4</accession>
<dbReference type="PANTHER" id="PTHR30137:SF8">
    <property type="entry name" value="BLR5498 PROTEIN"/>
    <property type="match status" value="1"/>
</dbReference>
<dbReference type="AlphaFoldDB" id="A0A9X3BUL4"/>
<gene>
    <name evidence="4" type="ORF">H7I41_13040</name>
</gene>
<proteinExistence type="predicted"/>
<comment type="caution">
    <text evidence="4">The sequence shown here is derived from an EMBL/GenBank/DDBJ whole genome shotgun (WGS) entry which is preliminary data.</text>
</comment>
<protein>
    <submittedName>
        <fullName evidence="4">LLM class flavin-dependent oxidoreductase</fullName>
    </submittedName>
</protein>
<evidence type="ECO:0000256" key="2">
    <source>
        <dbReference type="ARBA" id="ARBA00023033"/>
    </source>
</evidence>
<keyword evidence="1" id="KW-0560">Oxidoreductase</keyword>
<dbReference type="RefSeq" id="WP_264013025.1">
    <property type="nucleotide sequence ID" value="NZ_JACKSJ010000098.1"/>
</dbReference>
<dbReference type="Gene3D" id="3.20.20.30">
    <property type="entry name" value="Luciferase-like domain"/>
    <property type="match status" value="1"/>
</dbReference>
<sequence>MTPLTAMELGVWTDFRPEPGDREGRRRYGEALAEARLADQLGFSSFATTEQHGVDDGYLPAQLPVLAALGVATERIRLMTNALLLPLHPWRHVVEQSIVADLLSGGRLSLGVAAGGYSREFDLFGVDFGSRGDMMERGLRFLRQGFADGTLPDGPGGTDVPVLPRPVQERIPVYLGGGARRVFDRAARLADGVIPVDFFDPDHAFAELWSDRLAPAMQQHGRTLDDFRFTINVPLWASEDPERDWETFYRSAIEYQYRQYENWAGDPSKVGVKADSDTPWRRESMLVDTPENIARRLREIRAAAPFHEVVFWYRIPRIGHDRAMRHLELVAQEVLPRIREAELSPAPPPRS</sequence>
<dbReference type="Pfam" id="PF00296">
    <property type="entry name" value="Bac_luciferase"/>
    <property type="match status" value="1"/>
</dbReference>
<reference evidence="4" key="2">
    <citation type="journal article" date="2022" name="BMC Genomics">
        <title>Comparative genome analysis of mycobacteria focusing on tRNA and non-coding RNA.</title>
        <authorList>
            <person name="Behra P.R.K."/>
            <person name="Pettersson B.M.F."/>
            <person name="Ramesh M."/>
            <person name="Das S."/>
            <person name="Dasgupta S."/>
            <person name="Kirsebom L.A."/>
        </authorList>
    </citation>
    <scope>NUCLEOTIDE SEQUENCE</scope>
    <source>
        <strain evidence="4">DSM 44615</strain>
    </source>
</reference>
<dbReference type="EMBL" id="JACKSJ010000098">
    <property type="protein sequence ID" value="MCV7170838.1"/>
    <property type="molecule type" value="Genomic_DNA"/>
</dbReference>
<dbReference type="GO" id="GO:0004497">
    <property type="term" value="F:monooxygenase activity"/>
    <property type="evidence" value="ECO:0007669"/>
    <property type="project" value="UniProtKB-KW"/>
</dbReference>
<dbReference type="GO" id="GO:0005829">
    <property type="term" value="C:cytosol"/>
    <property type="evidence" value="ECO:0007669"/>
    <property type="project" value="TreeGrafter"/>
</dbReference>
<dbReference type="InterPro" id="IPR050766">
    <property type="entry name" value="Bact_Lucif_Oxidored"/>
</dbReference>
<dbReference type="GO" id="GO:0016705">
    <property type="term" value="F:oxidoreductase activity, acting on paired donors, with incorporation or reduction of molecular oxygen"/>
    <property type="evidence" value="ECO:0007669"/>
    <property type="project" value="InterPro"/>
</dbReference>
<evidence type="ECO:0000313" key="5">
    <source>
        <dbReference type="Proteomes" id="UP001140293"/>
    </source>
</evidence>
<feature type="domain" description="Luciferase-like" evidence="3">
    <location>
        <begin position="7"/>
        <end position="302"/>
    </location>
</feature>
<dbReference type="InterPro" id="IPR036661">
    <property type="entry name" value="Luciferase-like_sf"/>
</dbReference>
<dbReference type="SUPFAM" id="SSF51679">
    <property type="entry name" value="Bacterial luciferase-like"/>
    <property type="match status" value="1"/>
</dbReference>
<evidence type="ECO:0000259" key="3">
    <source>
        <dbReference type="Pfam" id="PF00296"/>
    </source>
</evidence>
<keyword evidence="5" id="KW-1185">Reference proteome</keyword>